<organism evidence="1 2">
    <name type="scientific">Xylaria bambusicola</name>
    <dbReference type="NCBI Taxonomy" id="326684"/>
    <lineage>
        <taxon>Eukaryota</taxon>
        <taxon>Fungi</taxon>
        <taxon>Dikarya</taxon>
        <taxon>Ascomycota</taxon>
        <taxon>Pezizomycotina</taxon>
        <taxon>Sordariomycetes</taxon>
        <taxon>Xylariomycetidae</taxon>
        <taxon>Xylariales</taxon>
        <taxon>Xylariaceae</taxon>
        <taxon>Xylaria</taxon>
    </lineage>
</organism>
<dbReference type="Proteomes" id="UP001305414">
    <property type="component" value="Unassembled WGS sequence"/>
</dbReference>
<gene>
    <name evidence="1" type="ORF">RRF57_010324</name>
</gene>
<keyword evidence="2" id="KW-1185">Reference proteome</keyword>
<proteinExistence type="predicted"/>
<dbReference type="EMBL" id="JAWHQM010000043">
    <property type="protein sequence ID" value="KAK5634611.1"/>
    <property type="molecule type" value="Genomic_DNA"/>
</dbReference>
<evidence type="ECO:0000313" key="2">
    <source>
        <dbReference type="Proteomes" id="UP001305414"/>
    </source>
</evidence>
<evidence type="ECO:0000313" key="1">
    <source>
        <dbReference type="EMBL" id="KAK5634611.1"/>
    </source>
</evidence>
<reference evidence="1 2" key="1">
    <citation type="submission" date="2023-10" db="EMBL/GenBank/DDBJ databases">
        <title>Draft genome sequence of Xylaria bambusicola isolate GMP-LS, the root and basal stem rot pathogen of sugarcane in Indonesia.</title>
        <authorList>
            <person name="Selvaraj P."/>
            <person name="Muralishankar V."/>
            <person name="Muruganantham S."/>
            <person name="Sp S."/>
            <person name="Haryani S."/>
            <person name="Lau K.J.X."/>
            <person name="Naqvi N.I."/>
        </authorList>
    </citation>
    <scope>NUCLEOTIDE SEQUENCE [LARGE SCALE GENOMIC DNA]</scope>
    <source>
        <strain evidence="1">GMP-LS</strain>
    </source>
</reference>
<protein>
    <submittedName>
        <fullName evidence="1">Uncharacterized protein</fullName>
    </submittedName>
</protein>
<dbReference type="AlphaFoldDB" id="A0AAN7ZCK7"/>
<name>A0AAN7ZCK7_9PEZI</name>
<sequence length="75" mass="8590">MPVIFLEKEENSGGFRNTKVVRLEVGWTFCFLQEMRRSDFLHAKLAVVLVRAQLSVTDGRNSNKHDSNAVKKGPW</sequence>
<accession>A0AAN7ZCK7</accession>
<comment type="caution">
    <text evidence="1">The sequence shown here is derived from an EMBL/GenBank/DDBJ whole genome shotgun (WGS) entry which is preliminary data.</text>
</comment>